<dbReference type="PANTHER" id="PTHR10353:SF137">
    <property type="entry name" value="MYROSINASE 3-RELATED"/>
    <property type="match status" value="1"/>
</dbReference>
<evidence type="ECO:0000256" key="2">
    <source>
        <dbReference type="ARBA" id="ARBA00022589"/>
    </source>
</evidence>
<keyword evidence="7" id="KW-1185">Reference proteome</keyword>
<keyword evidence="4" id="KW-0326">Glycosidase</keyword>
<comment type="similarity">
    <text evidence="1 5">Belongs to the glycosyl hydrolase 1 family.</text>
</comment>
<dbReference type="Pfam" id="PF00232">
    <property type="entry name" value="Glyco_hydro_1"/>
    <property type="match status" value="1"/>
</dbReference>
<keyword evidence="2" id="KW-0017">Alkaloid metabolism</keyword>
<evidence type="ECO:0000256" key="5">
    <source>
        <dbReference type="RuleBase" id="RU003690"/>
    </source>
</evidence>
<comment type="caution">
    <text evidence="6">The sequence shown here is derived from an EMBL/GenBank/DDBJ whole genome shotgun (WGS) entry which is preliminary data.</text>
</comment>
<evidence type="ECO:0008006" key="8">
    <source>
        <dbReference type="Google" id="ProtNLM"/>
    </source>
</evidence>
<accession>A0ABD3DL37</accession>
<dbReference type="InterPro" id="IPR001360">
    <property type="entry name" value="Glyco_hydro_1"/>
</dbReference>
<reference evidence="7" key="1">
    <citation type="journal article" date="2024" name="IScience">
        <title>Strigolactones Initiate the Formation of Haustorium-like Structures in Castilleja.</title>
        <authorList>
            <person name="Buerger M."/>
            <person name="Peterson D."/>
            <person name="Chory J."/>
        </authorList>
    </citation>
    <scope>NUCLEOTIDE SEQUENCE [LARGE SCALE GENOMIC DNA]</scope>
</reference>
<protein>
    <recommendedName>
        <fullName evidence="8">Beta-glucosidase</fullName>
    </recommendedName>
</protein>
<dbReference type="AlphaFoldDB" id="A0ABD3DL37"/>
<evidence type="ECO:0000313" key="7">
    <source>
        <dbReference type="Proteomes" id="UP001632038"/>
    </source>
</evidence>
<dbReference type="GO" id="GO:0008422">
    <property type="term" value="F:beta-glucosidase activity"/>
    <property type="evidence" value="ECO:0007669"/>
    <property type="project" value="UniProtKB-ARBA"/>
</dbReference>
<keyword evidence="3" id="KW-0378">Hydrolase</keyword>
<dbReference type="Gene3D" id="3.20.20.80">
    <property type="entry name" value="Glycosidases"/>
    <property type="match status" value="1"/>
</dbReference>
<dbReference type="PANTHER" id="PTHR10353">
    <property type="entry name" value="GLYCOSYL HYDROLASE"/>
    <property type="match status" value="1"/>
</dbReference>
<dbReference type="InterPro" id="IPR017853">
    <property type="entry name" value="GH"/>
</dbReference>
<dbReference type="InterPro" id="IPR033132">
    <property type="entry name" value="GH_1_N_CS"/>
</dbReference>
<evidence type="ECO:0000313" key="6">
    <source>
        <dbReference type="EMBL" id="KAL3642813.1"/>
    </source>
</evidence>
<dbReference type="SUPFAM" id="SSF51445">
    <property type="entry name" value="(Trans)glycosidases"/>
    <property type="match status" value="1"/>
</dbReference>
<sequence>MSSNKFKAPRDLIPDNFGANLSRHDFPDGFLFGAATSAYQVEGAYDDGRRGLANWDAWSLLRPGKVVDGGNGCVAIDHYNLVKEDVKLMKKLGIDFYRFSIAWTRILPGGRLSSGLNREGVRFYNQLIDMLLAEGIEPVVTIFHFDVPKVLEDEYSGFLDRRILKDYAEYAQVCFFEFGDRVKFWVTVNEPSTYTTLGYITGTFPPGHGASHEDLGLNVLKHRHTRKIDQTIHGGDASTEPYLVAHHLILAHAIAVDIYRRKYQALQGGKIGIVTAINWYMPYSDKPEDVAATGRAIDFVLGWYLQPLVSGEYPESMRERVGDRLPVFSQEEKELVKGSFDFIGLNYYTSNWAAYKAKKLGDPTNYYTDQEVEFYTKRGDVEIGPKAGSDWLHVVPLGIYQLLTYAKKQFNDPVIYVTENGTDEKNDRTQPLARLLEDNKRIEYHQQHLAYVKQAIEEGVNVKGYTVWALFDNYEWAEGYSVRFGMYYVDYINGLTRYPKNSAIWFMNFLNKKVIARPKQRQIEDAKEDKAAKRKRHL</sequence>
<dbReference type="Proteomes" id="UP001632038">
    <property type="component" value="Unassembled WGS sequence"/>
</dbReference>
<dbReference type="EMBL" id="JAVIJP010000016">
    <property type="protein sequence ID" value="KAL3642813.1"/>
    <property type="molecule type" value="Genomic_DNA"/>
</dbReference>
<dbReference type="PROSITE" id="PS00653">
    <property type="entry name" value="GLYCOSYL_HYDROL_F1_2"/>
    <property type="match status" value="1"/>
</dbReference>
<gene>
    <name evidence="6" type="ORF">CASFOL_013628</name>
</gene>
<dbReference type="FunFam" id="3.20.20.80:FF:000022">
    <property type="entry name" value="Beta-glucosidase 11"/>
    <property type="match status" value="1"/>
</dbReference>
<dbReference type="GO" id="GO:0009821">
    <property type="term" value="P:alkaloid biosynthetic process"/>
    <property type="evidence" value="ECO:0007669"/>
    <property type="project" value="UniProtKB-ARBA"/>
</dbReference>
<proteinExistence type="inferred from homology"/>
<dbReference type="PRINTS" id="PR00131">
    <property type="entry name" value="GLHYDRLASE1"/>
</dbReference>
<organism evidence="6 7">
    <name type="scientific">Castilleja foliolosa</name>
    <dbReference type="NCBI Taxonomy" id="1961234"/>
    <lineage>
        <taxon>Eukaryota</taxon>
        <taxon>Viridiplantae</taxon>
        <taxon>Streptophyta</taxon>
        <taxon>Embryophyta</taxon>
        <taxon>Tracheophyta</taxon>
        <taxon>Spermatophyta</taxon>
        <taxon>Magnoliopsida</taxon>
        <taxon>eudicotyledons</taxon>
        <taxon>Gunneridae</taxon>
        <taxon>Pentapetalae</taxon>
        <taxon>asterids</taxon>
        <taxon>lamiids</taxon>
        <taxon>Lamiales</taxon>
        <taxon>Orobanchaceae</taxon>
        <taxon>Pedicularideae</taxon>
        <taxon>Castillejinae</taxon>
        <taxon>Castilleja</taxon>
    </lineage>
</organism>
<evidence type="ECO:0000256" key="1">
    <source>
        <dbReference type="ARBA" id="ARBA00010838"/>
    </source>
</evidence>
<name>A0ABD3DL37_9LAMI</name>
<evidence type="ECO:0000256" key="3">
    <source>
        <dbReference type="ARBA" id="ARBA00022801"/>
    </source>
</evidence>
<evidence type="ECO:0000256" key="4">
    <source>
        <dbReference type="ARBA" id="ARBA00023295"/>
    </source>
</evidence>